<dbReference type="NCBIfam" id="NF047446">
    <property type="entry name" value="barrel_OmpL47"/>
    <property type="match status" value="1"/>
</dbReference>
<evidence type="ECO:0000313" key="1">
    <source>
        <dbReference type="EMBL" id="GAI82874.1"/>
    </source>
</evidence>
<dbReference type="EMBL" id="BARW01010989">
    <property type="protein sequence ID" value="GAI82874.1"/>
    <property type="molecule type" value="Genomic_DNA"/>
</dbReference>
<organism evidence="1">
    <name type="scientific">marine sediment metagenome</name>
    <dbReference type="NCBI Taxonomy" id="412755"/>
    <lineage>
        <taxon>unclassified sequences</taxon>
        <taxon>metagenomes</taxon>
        <taxon>ecological metagenomes</taxon>
    </lineage>
</organism>
<proteinExistence type="predicted"/>
<comment type="caution">
    <text evidence="1">The sequence shown here is derived from an EMBL/GenBank/DDBJ whole genome shotgun (WGS) entry which is preliminary data.</text>
</comment>
<protein>
    <submittedName>
        <fullName evidence="1">Uncharacterized protein</fullName>
    </submittedName>
</protein>
<dbReference type="AlphaFoldDB" id="X1TS64"/>
<gene>
    <name evidence="1" type="ORF">S12H4_21380</name>
</gene>
<reference evidence="1" key="1">
    <citation type="journal article" date="2014" name="Front. Microbiol.">
        <title>High frequency of phylogenetically diverse reductive dehalogenase-homologous genes in deep subseafloor sedimentary metagenomes.</title>
        <authorList>
            <person name="Kawai M."/>
            <person name="Futagami T."/>
            <person name="Toyoda A."/>
            <person name="Takaki Y."/>
            <person name="Nishi S."/>
            <person name="Hori S."/>
            <person name="Arai W."/>
            <person name="Tsubouchi T."/>
            <person name="Morono Y."/>
            <person name="Uchiyama I."/>
            <person name="Ito T."/>
            <person name="Fujiyama A."/>
            <person name="Inagaki F."/>
            <person name="Takami H."/>
        </authorList>
    </citation>
    <scope>NUCLEOTIDE SEQUENCE</scope>
    <source>
        <strain evidence="1">Expedition CK06-06</strain>
    </source>
</reference>
<accession>X1TS64</accession>
<name>X1TS64_9ZZZZ</name>
<dbReference type="InterPro" id="IPR058094">
    <property type="entry name" value="Ig-like_OmpL47-like"/>
</dbReference>
<sequence length="68" mass="7923">DDSAGVGYTMYKLEGDTEWQKYTGPIPVIEDGNHTIEYYSVDRVIRERVFTIFRDNKRYLIGHPVAII</sequence>
<feature type="non-terminal residue" evidence="1">
    <location>
        <position position="1"/>
    </location>
</feature>